<proteinExistence type="predicted"/>
<dbReference type="AlphaFoldDB" id="A0A318SCF0"/>
<feature type="region of interest" description="Disordered" evidence="1">
    <location>
        <begin position="20"/>
        <end position="40"/>
    </location>
</feature>
<accession>A0A318SCF0</accession>
<evidence type="ECO:0000313" key="3">
    <source>
        <dbReference type="Proteomes" id="UP000248326"/>
    </source>
</evidence>
<protein>
    <submittedName>
        <fullName evidence="2">Uncharacterized protein</fullName>
    </submittedName>
</protein>
<dbReference type="Proteomes" id="UP000248326">
    <property type="component" value="Unassembled WGS sequence"/>
</dbReference>
<sequence>MRAVAWVSVGTPVWVARRASNSSRVGRDRTLTEGDTGVEGVGAGVETRGVVARGAVVVTAGEGRGVAALGTEVMG</sequence>
<keyword evidence="3" id="KW-1185">Reference proteome</keyword>
<gene>
    <name evidence="2" type="ORF">DES52_101325</name>
</gene>
<organism evidence="2 3">
    <name type="scientific">Deinococcus yavapaiensis KR-236</name>
    <dbReference type="NCBI Taxonomy" id="694435"/>
    <lineage>
        <taxon>Bacteria</taxon>
        <taxon>Thermotogati</taxon>
        <taxon>Deinococcota</taxon>
        <taxon>Deinococci</taxon>
        <taxon>Deinococcales</taxon>
        <taxon>Deinococcaceae</taxon>
        <taxon>Deinococcus</taxon>
    </lineage>
</organism>
<name>A0A318SCF0_9DEIO</name>
<evidence type="ECO:0000256" key="1">
    <source>
        <dbReference type="SAM" id="MobiDB-lite"/>
    </source>
</evidence>
<dbReference type="EMBL" id="QJSX01000001">
    <property type="protein sequence ID" value="PYE56521.1"/>
    <property type="molecule type" value="Genomic_DNA"/>
</dbReference>
<evidence type="ECO:0000313" key="2">
    <source>
        <dbReference type="EMBL" id="PYE56521.1"/>
    </source>
</evidence>
<reference evidence="2 3" key="1">
    <citation type="submission" date="2018-06" db="EMBL/GenBank/DDBJ databases">
        <title>Genomic Encyclopedia of Type Strains, Phase IV (KMG-IV): sequencing the most valuable type-strain genomes for metagenomic binning, comparative biology and taxonomic classification.</title>
        <authorList>
            <person name="Goeker M."/>
        </authorList>
    </citation>
    <scope>NUCLEOTIDE SEQUENCE [LARGE SCALE GENOMIC DNA]</scope>
    <source>
        <strain evidence="2 3">DSM 18048</strain>
    </source>
</reference>
<comment type="caution">
    <text evidence="2">The sequence shown here is derived from an EMBL/GenBank/DDBJ whole genome shotgun (WGS) entry which is preliminary data.</text>
</comment>